<feature type="signal peptide" evidence="1">
    <location>
        <begin position="1"/>
        <end position="36"/>
    </location>
</feature>
<reference evidence="2" key="1">
    <citation type="submission" date="2024-06" db="EMBL/GenBank/DDBJ databases">
        <title>Complete genome sequence of the cellulolytic actinobacterium, Cellulosimicrobium ES-005.</title>
        <authorList>
            <person name="Matthews C.T."/>
            <person name="Underwood K.D."/>
            <person name="Ghanchi K.M."/>
            <person name="Fields S.D."/>
            <person name="Gardner S.G."/>
        </authorList>
    </citation>
    <scope>NUCLEOTIDE SEQUENCE</scope>
    <source>
        <strain evidence="2">ES-005</strain>
    </source>
</reference>
<dbReference type="RefSeq" id="WP_253053333.1">
    <property type="nucleotide sequence ID" value="NZ_CP159290.1"/>
</dbReference>
<dbReference type="AlphaFoldDB" id="A0AAU8G5T4"/>
<sequence>MHTHRHRTRPTHRLVAGAAVAAIGLGTVWVAAPAQAAEQTVEGASFVWGLNGYAQKGIFGPWSYKNLTGDAAQLVGSVSGGTQSEYVVDPVPATSFPAEHAGKTPNAVKFTEGSGTYDADTHELALAWSGSYTVNAYPAQFGAPDEIYANPQLVVEADGSGSFSAEFTLGAGIDMSGNPVDEQSYGRLDLVTFSPGSVDVVDADTVRITPDFQGIEVDPADSSPQTRNCVASGTATGWWGSWAPEFVNTLPGSVRPHFYSTGCGGMQDLKPALPIDVTYAVDAGPVDPGGPGEPEEPGEGDVPIDVTVPEVEEPEEPGEFVWTIEGGTPAVSLGTATVRDGSFVASGVLPKVTITDTRAGQPAWAINGSVSDFASGSKTFSGKYLGWGPALAGDNTVGAGNGRVVVAGEGEGLKASSTLASAPAGHPKGSVQAEAAIDLRLPLDTGAGDYTGILTLTAVG</sequence>
<proteinExistence type="predicted"/>
<gene>
    <name evidence="2" type="ORF">ABRQ22_04640</name>
</gene>
<keyword evidence="1" id="KW-0732">Signal</keyword>
<organism evidence="2">
    <name type="scientific">Cellulosimicrobium sp. ES-005</name>
    <dbReference type="NCBI Taxonomy" id="3163031"/>
    <lineage>
        <taxon>Bacteria</taxon>
        <taxon>Bacillati</taxon>
        <taxon>Actinomycetota</taxon>
        <taxon>Actinomycetes</taxon>
        <taxon>Micrococcales</taxon>
        <taxon>Promicromonosporaceae</taxon>
        <taxon>Cellulosimicrobium</taxon>
    </lineage>
</organism>
<dbReference type="EMBL" id="CP159290">
    <property type="protein sequence ID" value="XCH30981.1"/>
    <property type="molecule type" value="Genomic_DNA"/>
</dbReference>
<feature type="chain" id="PRO_5043896821" evidence="1">
    <location>
        <begin position="37"/>
        <end position="460"/>
    </location>
</feature>
<evidence type="ECO:0000313" key="2">
    <source>
        <dbReference type="EMBL" id="XCH30981.1"/>
    </source>
</evidence>
<protein>
    <submittedName>
        <fullName evidence="2">HtaA domain-containing protein</fullName>
    </submittedName>
</protein>
<accession>A0AAU8G5T4</accession>
<evidence type="ECO:0000256" key="1">
    <source>
        <dbReference type="SAM" id="SignalP"/>
    </source>
</evidence>
<name>A0AAU8G5T4_9MICO</name>